<reference evidence="1 2" key="1">
    <citation type="submission" date="2024-09" db="EMBL/GenBank/DDBJ databases">
        <authorList>
            <person name="Lee S.D."/>
        </authorList>
    </citation>
    <scope>NUCLEOTIDE SEQUENCE [LARGE SCALE GENOMIC DNA]</scope>
    <source>
        <strain evidence="1 2">N1-3</strain>
    </source>
</reference>
<sequence>MRLASLLEPAAPVAGVLSTWDAGEWEFAVQDVAEILSDRHTPLLRTDRAAVLELATVFGVSAKAASALRWCPDLEADDEWWREIEGSPRASAVAGELSLEIAPGHALHGIKLTPWLECGACDDVLVRLDDESARTGRARYQVAVVHLAWSRQPEPPPWPSAVIFDQALDALDRLESCFHVAPEADAPVAD</sequence>
<comment type="caution">
    <text evidence="1">The sequence shown here is derived from an EMBL/GenBank/DDBJ whole genome shotgun (WGS) entry which is preliminary data.</text>
</comment>
<accession>A0ABV6XAC8</accession>
<protein>
    <submittedName>
        <fullName evidence="1">Uncharacterized protein</fullName>
    </submittedName>
</protein>
<dbReference type="EMBL" id="JBHEZY010000017">
    <property type="protein sequence ID" value="MFC1435233.1"/>
    <property type="molecule type" value="Genomic_DNA"/>
</dbReference>
<gene>
    <name evidence="1" type="ORF">ACEZDB_31785</name>
</gene>
<evidence type="ECO:0000313" key="1">
    <source>
        <dbReference type="EMBL" id="MFC1435233.1"/>
    </source>
</evidence>
<evidence type="ECO:0000313" key="2">
    <source>
        <dbReference type="Proteomes" id="UP001592530"/>
    </source>
</evidence>
<name>A0ABV6XAC8_9ACTN</name>
<dbReference type="RefSeq" id="WP_380558087.1">
    <property type="nucleotide sequence ID" value="NZ_JBHEZY010000017.1"/>
</dbReference>
<organism evidence="1 2">
    <name type="scientific">Streptacidiphilus alkalitolerans</name>
    <dbReference type="NCBI Taxonomy" id="3342712"/>
    <lineage>
        <taxon>Bacteria</taxon>
        <taxon>Bacillati</taxon>
        <taxon>Actinomycetota</taxon>
        <taxon>Actinomycetes</taxon>
        <taxon>Kitasatosporales</taxon>
        <taxon>Streptomycetaceae</taxon>
        <taxon>Streptacidiphilus</taxon>
    </lineage>
</organism>
<proteinExistence type="predicted"/>
<dbReference type="Proteomes" id="UP001592530">
    <property type="component" value="Unassembled WGS sequence"/>
</dbReference>